<dbReference type="PANTHER" id="PTHR42901">
    <property type="entry name" value="ALCOHOL DEHYDROGENASE"/>
    <property type="match status" value="1"/>
</dbReference>
<comment type="caution">
    <text evidence="3">The sequence shown here is derived from an EMBL/GenBank/DDBJ whole genome shotgun (WGS) entry which is preliminary data.</text>
</comment>
<dbReference type="EC" id="1.1.1.100" evidence="3"/>
<dbReference type="GO" id="GO:0004316">
    <property type="term" value="F:3-oxoacyl-[acyl-carrier-protein] reductase (NADPH) activity"/>
    <property type="evidence" value="ECO:0007669"/>
    <property type="project" value="UniProtKB-EC"/>
</dbReference>
<protein>
    <submittedName>
        <fullName evidence="3">Putative oxoacyl-(Acyl carrier protein) reductase</fullName>
        <ecNumber evidence="3">1.1.1.100</ecNumber>
    </submittedName>
</protein>
<dbReference type="PANTHER" id="PTHR42901:SF1">
    <property type="entry name" value="ALCOHOL DEHYDROGENASE"/>
    <property type="match status" value="1"/>
</dbReference>
<name>E6QUF0_9ZZZZ</name>
<reference evidence="3" key="1">
    <citation type="submission" date="2009-10" db="EMBL/GenBank/DDBJ databases">
        <title>Diversity of trophic interactions inside an arsenic-rich microbial ecosystem.</title>
        <authorList>
            <person name="Bertin P.N."/>
            <person name="Heinrich-Salmeron A."/>
            <person name="Pelletier E."/>
            <person name="Goulhen-Chollet F."/>
            <person name="Arsene-Ploetze F."/>
            <person name="Gallien S."/>
            <person name="Calteau A."/>
            <person name="Vallenet D."/>
            <person name="Casiot C."/>
            <person name="Chane-Woon-Ming B."/>
            <person name="Giloteaux L."/>
            <person name="Barakat M."/>
            <person name="Bonnefoy V."/>
            <person name="Bruneel O."/>
            <person name="Chandler M."/>
            <person name="Cleiss J."/>
            <person name="Duran R."/>
            <person name="Elbaz-Poulichet F."/>
            <person name="Fonknechten N."/>
            <person name="Lauga B."/>
            <person name="Mornico D."/>
            <person name="Ortet P."/>
            <person name="Schaeffer C."/>
            <person name="Siguier P."/>
            <person name="Alexander Thil Smith A."/>
            <person name="Van Dorsselaer A."/>
            <person name="Weissenbach J."/>
            <person name="Medigue C."/>
            <person name="Le Paslier D."/>
        </authorList>
    </citation>
    <scope>NUCLEOTIDE SEQUENCE</scope>
</reference>
<dbReference type="AlphaFoldDB" id="E6QUF0"/>
<dbReference type="NCBIfam" id="NF006509">
    <property type="entry name" value="PRK08945.1"/>
    <property type="match status" value="1"/>
</dbReference>
<evidence type="ECO:0000256" key="1">
    <source>
        <dbReference type="ARBA" id="ARBA00006484"/>
    </source>
</evidence>
<sequence length="262" mass="28755">MQGGLNDGYRPSGDLLKDRVILVTGAGDGIGRAAAVEYSKYGATVLLTGRTKSKLERVYDEIVGLGYIEPMIYVLDLAEVGEDELMQIALSIRKDLGRLDGVLHNAADLDVLTPFEQIEQESWERTMRVNVTIPFLLTKACIPLLREQKNSSIIFTTDESANKPKGYWGAYAVSKAAVQNFAGMLAIELQNTSVSVNCIDPGATRTEMRLRTHPGSPIKSYPLPAAIMTSYLYLMGPDSVGVRGQVLQAAKWLEKARDDRQS</sequence>
<dbReference type="Pfam" id="PF00106">
    <property type="entry name" value="adh_short"/>
    <property type="match status" value="1"/>
</dbReference>
<accession>E6QUF0</accession>
<dbReference type="PRINTS" id="PR00081">
    <property type="entry name" value="GDHRDH"/>
</dbReference>
<dbReference type="EMBL" id="CABR01000111">
    <property type="protein sequence ID" value="CBI10872.1"/>
    <property type="molecule type" value="Genomic_DNA"/>
</dbReference>
<gene>
    <name evidence="3" type="ORF">CARN7_1674</name>
</gene>
<evidence type="ECO:0000256" key="2">
    <source>
        <dbReference type="ARBA" id="ARBA00023002"/>
    </source>
</evidence>
<dbReference type="InterPro" id="IPR036291">
    <property type="entry name" value="NAD(P)-bd_dom_sf"/>
</dbReference>
<dbReference type="SUPFAM" id="SSF51735">
    <property type="entry name" value="NAD(P)-binding Rossmann-fold domains"/>
    <property type="match status" value="1"/>
</dbReference>
<organism evidence="3">
    <name type="scientific">mine drainage metagenome</name>
    <dbReference type="NCBI Taxonomy" id="410659"/>
    <lineage>
        <taxon>unclassified sequences</taxon>
        <taxon>metagenomes</taxon>
        <taxon>ecological metagenomes</taxon>
    </lineage>
</organism>
<comment type="similarity">
    <text evidence="1">Belongs to the short-chain dehydrogenases/reductases (SDR) family.</text>
</comment>
<dbReference type="Gene3D" id="3.40.50.720">
    <property type="entry name" value="NAD(P)-binding Rossmann-like Domain"/>
    <property type="match status" value="1"/>
</dbReference>
<dbReference type="PROSITE" id="PS00061">
    <property type="entry name" value="ADH_SHORT"/>
    <property type="match status" value="1"/>
</dbReference>
<evidence type="ECO:0000313" key="3">
    <source>
        <dbReference type="EMBL" id="CBI10872.1"/>
    </source>
</evidence>
<dbReference type="InterPro" id="IPR002347">
    <property type="entry name" value="SDR_fam"/>
</dbReference>
<proteinExistence type="inferred from homology"/>
<dbReference type="InterPro" id="IPR020904">
    <property type="entry name" value="Sc_DH/Rdtase_CS"/>
</dbReference>
<keyword evidence="2 3" id="KW-0560">Oxidoreductase</keyword>